<reference evidence="2" key="2">
    <citation type="submission" date="2024-07" db="EMBL/GenBank/DDBJ databases">
        <title>Streptomyces haneummycinica sp. nov., a new antibiotic-producing actinobacterium isolated from marine sediment.</title>
        <authorList>
            <person name="Uemura M."/>
            <person name="Hamada M."/>
            <person name="Hirano S."/>
            <person name="Kobayashi K."/>
            <person name="Ohshiro T."/>
            <person name="Kobayashi T."/>
            <person name="Terahara T."/>
        </authorList>
    </citation>
    <scope>NUCLEOTIDE SEQUENCE</scope>
    <source>
        <strain evidence="2">KM77-8</strain>
    </source>
</reference>
<protein>
    <submittedName>
        <fullName evidence="2">Uncharacterized protein</fullName>
    </submittedName>
</protein>
<feature type="compositionally biased region" description="Basic residues" evidence="1">
    <location>
        <begin position="162"/>
        <end position="174"/>
    </location>
</feature>
<name>A0AAT9H8Q2_9ACTN</name>
<sequence>MHGGRPERAARAARGGVRTPAAPTPAAPSAASPAAQQPSPGPSALNEDQLRAALVTETDLGEPWMASRGAATWRDGMLKAKTDGTDCSRLLDTLYTEELFGPPAGPTATATLDDAYNDSQLRYQVAAHPPADADRALAWVTGLPEKCGRFEATPSGAVPRSSRSRNCRSRRRATHARDCG</sequence>
<organism evidence="2">
    <name type="scientific">Streptomyces haneummycinicus</name>
    <dbReference type="NCBI Taxonomy" id="3074435"/>
    <lineage>
        <taxon>Bacteria</taxon>
        <taxon>Bacillati</taxon>
        <taxon>Actinomycetota</taxon>
        <taxon>Actinomycetes</taxon>
        <taxon>Kitasatosporales</taxon>
        <taxon>Streptomycetaceae</taxon>
        <taxon>Streptomyces</taxon>
    </lineage>
</organism>
<proteinExistence type="predicted"/>
<feature type="compositionally biased region" description="Low complexity" evidence="1">
    <location>
        <begin position="27"/>
        <end position="44"/>
    </location>
</feature>
<feature type="compositionally biased region" description="Basic and acidic residues" evidence="1">
    <location>
        <begin position="1"/>
        <end position="10"/>
    </location>
</feature>
<evidence type="ECO:0000313" key="2">
    <source>
        <dbReference type="EMBL" id="BFO13756.1"/>
    </source>
</evidence>
<reference evidence="2" key="1">
    <citation type="submission" date="2024-06" db="EMBL/GenBank/DDBJ databases">
        <authorList>
            <consortium name="consrtm"/>
            <person name="Uemura M."/>
            <person name="Terahara T."/>
        </authorList>
    </citation>
    <scope>NUCLEOTIDE SEQUENCE</scope>
    <source>
        <strain evidence="2">KM77-8</strain>
    </source>
</reference>
<feature type="compositionally biased region" description="Low complexity" evidence="1">
    <location>
        <begin position="12"/>
        <end position="21"/>
    </location>
</feature>
<feature type="region of interest" description="Disordered" evidence="1">
    <location>
        <begin position="1"/>
        <end position="48"/>
    </location>
</feature>
<accession>A0AAT9H8Q2</accession>
<dbReference type="AlphaFoldDB" id="A0AAT9H8Q2"/>
<dbReference type="EMBL" id="AP035768">
    <property type="protein sequence ID" value="BFO13756.1"/>
    <property type="molecule type" value="Genomic_DNA"/>
</dbReference>
<evidence type="ECO:0000256" key="1">
    <source>
        <dbReference type="SAM" id="MobiDB-lite"/>
    </source>
</evidence>
<feature type="region of interest" description="Disordered" evidence="1">
    <location>
        <begin position="151"/>
        <end position="180"/>
    </location>
</feature>
<gene>
    <name evidence="2" type="ORF">SHKM778_01440</name>
</gene>